<name>A0ABQ5RTB5_9CHLO</name>
<reference evidence="2 3" key="1">
    <citation type="journal article" date="2023" name="IScience">
        <title>Expanded male sex-determining region conserved during the evolution of homothallism in the green alga Volvox.</title>
        <authorList>
            <person name="Yamamoto K."/>
            <person name="Matsuzaki R."/>
            <person name="Mahakham W."/>
            <person name="Heman W."/>
            <person name="Sekimoto H."/>
            <person name="Kawachi M."/>
            <person name="Minakuchi Y."/>
            <person name="Toyoda A."/>
            <person name="Nozaki H."/>
        </authorList>
    </citation>
    <scope>NUCLEOTIDE SEQUENCE [LARGE SCALE GENOMIC DNA]</scope>
    <source>
        <strain evidence="2 3">NIES-4468</strain>
    </source>
</reference>
<sequence>MLATQSCSWPPDVQDFPRNALYLSDHQPSQSSQPRTHQKLIQQAFCILSAAAMGSPSAAALSHDTDSTNRGAGKGALTSGDWTPVDERSWRRCAKIGCTRGSGRMVPSASNPREHCQSAKADRIPSMKGGASRVLD</sequence>
<evidence type="ECO:0000313" key="3">
    <source>
        <dbReference type="Proteomes" id="UP001165090"/>
    </source>
</evidence>
<evidence type="ECO:0000256" key="1">
    <source>
        <dbReference type="SAM" id="MobiDB-lite"/>
    </source>
</evidence>
<proteinExistence type="predicted"/>
<gene>
    <name evidence="2" type="ORF">VaNZ11_002939</name>
</gene>
<accession>A0ABQ5RTB5</accession>
<protein>
    <submittedName>
        <fullName evidence="2">Uncharacterized protein</fullName>
    </submittedName>
</protein>
<feature type="region of interest" description="Disordered" evidence="1">
    <location>
        <begin position="57"/>
        <end position="83"/>
    </location>
</feature>
<dbReference type="EMBL" id="BSDZ01000008">
    <property type="protein sequence ID" value="GLI60828.1"/>
    <property type="molecule type" value="Genomic_DNA"/>
</dbReference>
<feature type="region of interest" description="Disordered" evidence="1">
    <location>
        <begin position="101"/>
        <end position="136"/>
    </location>
</feature>
<comment type="caution">
    <text evidence="2">The sequence shown here is derived from an EMBL/GenBank/DDBJ whole genome shotgun (WGS) entry which is preliminary data.</text>
</comment>
<feature type="region of interest" description="Disordered" evidence="1">
    <location>
        <begin position="19"/>
        <end position="38"/>
    </location>
</feature>
<dbReference type="Proteomes" id="UP001165090">
    <property type="component" value="Unassembled WGS sequence"/>
</dbReference>
<feature type="compositionally biased region" description="Basic and acidic residues" evidence="1">
    <location>
        <begin position="112"/>
        <end position="125"/>
    </location>
</feature>
<keyword evidence="3" id="KW-1185">Reference proteome</keyword>
<feature type="compositionally biased region" description="Polar residues" evidence="1">
    <location>
        <begin position="26"/>
        <end position="38"/>
    </location>
</feature>
<organism evidence="2 3">
    <name type="scientific">Volvox africanus</name>
    <dbReference type="NCBI Taxonomy" id="51714"/>
    <lineage>
        <taxon>Eukaryota</taxon>
        <taxon>Viridiplantae</taxon>
        <taxon>Chlorophyta</taxon>
        <taxon>core chlorophytes</taxon>
        <taxon>Chlorophyceae</taxon>
        <taxon>CS clade</taxon>
        <taxon>Chlamydomonadales</taxon>
        <taxon>Volvocaceae</taxon>
        <taxon>Volvox</taxon>
    </lineage>
</organism>
<evidence type="ECO:0000313" key="2">
    <source>
        <dbReference type="EMBL" id="GLI60828.1"/>
    </source>
</evidence>